<dbReference type="EMBL" id="QXIS01000014">
    <property type="protein sequence ID" value="RIE06380.1"/>
    <property type="molecule type" value="Genomic_DNA"/>
</dbReference>
<keyword evidence="2 5" id="KW-0378">Hydrolase</keyword>
<dbReference type="NCBIfam" id="TIGR00576">
    <property type="entry name" value="dut"/>
    <property type="match status" value="1"/>
</dbReference>
<comment type="pathway">
    <text evidence="5">Pyrimidine metabolism; dUMP biosynthesis; dUMP from dCTP (dUTP route): step 2/2.</text>
</comment>
<gene>
    <name evidence="5" type="primary">dut</name>
    <name evidence="7" type="ORF">SMC7_02600</name>
</gene>
<sequence>MDPTNTELRIGVHRLVSRAGELARATPGSSGYDLASAEDGELTILPGTVALVRTGLALELPPGLEGQVRSRSGLAARSGVFVLNSPGTIDSDYRGEVKVVLANFGDVPFSVFPGDRIAQLVFIQVPNVCLVTVDELVPTERGAGGFGSSGV</sequence>
<comment type="caution">
    <text evidence="7">The sequence shown here is derived from an EMBL/GenBank/DDBJ whole genome shotgun (WGS) entry which is preliminary data.</text>
</comment>
<comment type="catalytic activity">
    <reaction evidence="4 5">
        <text>dUTP + H2O = dUMP + diphosphate + H(+)</text>
        <dbReference type="Rhea" id="RHEA:10248"/>
        <dbReference type="ChEBI" id="CHEBI:15377"/>
        <dbReference type="ChEBI" id="CHEBI:15378"/>
        <dbReference type="ChEBI" id="CHEBI:33019"/>
        <dbReference type="ChEBI" id="CHEBI:61555"/>
        <dbReference type="ChEBI" id="CHEBI:246422"/>
        <dbReference type="EC" id="3.6.1.23"/>
    </reaction>
</comment>
<feature type="binding site" evidence="5">
    <location>
        <position position="84"/>
    </location>
    <ligand>
        <name>substrate</name>
    </ligand>
</feature>
<keyword evidence="3 5" id="KW-0546">Nucleotide metabolism</keyword>
<comment type="function">
    <text evidence="5">This enzyme is involved in nucleotide metabolism: it produces dUMP, the immediate precursor of thymidine nucleotides and it decreases the intracellular concentration of dUTP so that uracil cannot be incorporated into DNA.</text>
</comment>
<dbReference type="SUPFAM" id="SSF51283">
    <property type="entry name" value="dUTPase-like"/>
    <property type="match status" value="1"/>
</dbReference>
<feature type="domain" description="dUTPase-like" evidence="6">
    <location>
        <begin position="23"/>
        <end position="150"/>
    </location>
</feature>
<dbReference type="RefSeq" id="WP_119088824.1">
    <property type="nucleotide sequence ID" value="NZ_QXIS01000014.1"/>
</dbReference>
<dbReference type="Pfam" id="PF00692">
    <property type="entry name" value="dUTPase"/>
    <property type="match status" value="1"/>
</dbReference>
<dbReference type="PANTHER" id="PTHR11241:SF0">
    <property type="entry name" value="DEOXYURIDINE 5'-TRIPHOSPHATE NUCLEOTIDOHYDROLASE"/>
    <property type="match status" value="1"/>
</dbReference>
<dbReference type="GO" id="GO:0046081">
    <property type="term" value="P:dUTP catabolic process"/>
    <property type="evidence" value="ECO:0007669"/>
    <property type="project" value="InterPro"/>
</dbReference>
<comment type="caution">
    <text evidence="5">Lacks conserved residue(s) required for the propagation of feature annotation.</text>
</comment>
<feature type="binding site" evidence="5">
    <location>
        <begin position="88"/>
        <end position="90"/>
    </location>
    <ligand>
        <name>substrate</name>
    </ligand>
</feature>
<dbReference type="Gene3D" id="2.70.40.10">
    <property type="match status" value="1"/>
</dbReference>
<keyword evidence="8" id="KW-1185">Reference proteome</keyword>
<reference evidence="7 8" key="1">
    <citation type="submission" date="2018-09" db="EMBL/GenBank/DDBJ databases">
        <title>Discovery and Ecogenomic Context for Candidatus Cryosericales, a Global Caldiserica Order Active in Thawing Permafrost.</title>
        <authorList>
            <person name="Martinez M.A."/>
            <person name="Woodcroft B.J."/>
            <person name="Ignacio Espinoza J.C."/>
            <person name="Zayed A."/>
            <person name="Singleton C.M."/>
            <person name="Boyd J."/>
            <person name="Li Y.-F."/>
            <person name="Purvine S."/>
            <person name="Maughan H."/>
            <person name="Hodgkins S.B."/>
            <person name="Anderson D."/>
            <person name="Sederholm M."/>
            <person name="Temperton B."/>
            <person name="Saleska S.R."/>
            <person name="Tyson G.W."/>
            <person name="Rich V.I."/>
        </authorList>
    </citation>
    <scope>NUCLEOTIDE SEQUENCE [LARGE SCALE GENOMIC DNA]</scope>
    <source>
        <strain evidence="7 8">SMC7</strain>
    </source>
</reference>
<dbReference type="InterPro" id="IPR029054">
    <property type="entry name" value="dUTPase-like"/>
</dbReference>
<dbReference type="EC" id="3.6.1.23" evidence="5"/>
<dbReference type="Proteomes" id="UP000266328">
    <property type="component" value="Unassembled WGS sequence"/>
</dbReference>
<organism evidence="7 8">
    <name type="scientific">Candidatus Cryosericum terrychapinii</name>
    <dbReference type="NCBI Taxonomy" id="2290919"/>
    <lineage>
        <taxon>Bacteria</taxon>
        <taxon>Pseudomonadati</taxon>
        <taxon>Caldisericota/Cryosericota group</taxon>
        <taxon>Candidatus Cryosericota</taxon>
        <taxon>Candidatus Cryosericia</taxon>
        <taxon>Candidatus Cryosericales</taxon>
        <taxon>Candidatus Cryosericaceae</taxon>
        <taxon>Candidatus Cryosericum</taxon>
    </lineage>
</organism>
<comment type="cofactor">
    <cofactor evidence="5">
        <name>Mg(2+)</name>
        <dbReference type="ChEBI" id="CHEBI:18420"/>
    </cofactor>
</comment>
<comment type="similarity">
    <text evidence="1 5">Belongs to the dUTPase family.</text>
</comment>
<dbReference type="NCBIfam" id="NF001862">
    <property type="entry name" value="PRK00601.1"/>
    <property type="match status" value="1"/>
</dbReference>
<feature type="binding site" evidence="5">
    <location>
        <begin position="71"/>
        <end position="73"/>
    </location>
    <ligand>
        <name>substrate</name>
    </ligand>
</feature>
<evidence type="ECO:0000256" key="2">
    <source>
        <dbReference type="ARBA" id="ARBA00022801"/>
    </source>
</evidence>
<dbReference type="AlphaFoldDB" id="A0A398CW28"/>
<dbReference type="HAMAP" id="MF_00116">
    <property type="entry name" value="dUTPase_bact"/>
    <property type="match status" value="1"/>
</dbReference>
<dbReference type="InterPro" id="IPR033704">
    <property type="entry name" value="dUTPase_trimeric"/>
</dbReference>
<proteinExistence type="inferred from homology"/>
<dbReference type="OrthoDB" id="9809956at2"/>
<evidence type="ECO:0000259" key="6">
    <source>
        <dbReference type="Pfam" id="PF00692"/>
    </source>
</evidence>
<dbReference type="InterPro" id="IPR036157">
    <property type="entry name" value="dUTPase-like_sf"/>
</dbReference>
<evidence type="ECO:0000256" key="5">
    <source>
        <dbReference type="HAMAP-Rule" id="MF_00116"/>
    </source>
</evidence>
<keyword evidence="5" id="KW-0460">Magnesium</keyword>
<dbReference type="UniPathway" id="UPA00610">
    <property type="reaction ID" value="UER00666"/>
</dbReference>
<evidence type="ECO:0000256" key="1">
    <source>
        <dbReference type="ARBA" id="ARBA00006581"/>
    </source>
</evidence>
<evidence type="ECO:0000313" key="7">
    <source>
        <dbReference type="EMBL" id="RIE06380.1"/>
    </source>
</evidence>
<dbReference type="InterPro" id="IPR008181">
    <property type="entry name" value="dUTPase"/>
</dbReference>
<dbReference type="CDD" id="cd07557">
    <property type="entry name" value="trimeric_dUTPase"/>
    <property type="match status" value="1"/>
</dbReference>
<accession>A0A398CW28</accession>
<name>A0A398CW28_9BACT</name>
<evidence type="ECO:0000313" key="8">
    <source>
        <dbReference type="Proteomes" id="UP000266328"/>
    </source>
</evidence>
<dbReference type="GO" id="GO:0000287">
    <property type="term" value="F:magnesium ion binding"/>
    <property type="evidence" value="ECO:0007669"/>
    <property type="project" value="UniProtKB-UniRule"/>
</dbReference>
<dbReference type="GO" id="GO:0004170">
    <property type="term" value="F:dUTP diphosphatase activity"/>
    <property type="evidence" value="ECO:0007669"/>
    <property type="project" value="UniProtKB-UniRule"/>
</dbReference>
<keyword evidence="5" id="KW-0479">Metal-binding</keyword>
<protein>
    <recommendedName>
        <fullName evidence="5">Deoxyuridine 5'-triphosphate nucleotidohydrolase</fullName>
        <shortName evidence="5">dUTPase</shortName>
        <ecNumber evidence="5">3.6.1.23</ecNumber>
    </recommendedName>
    <alternativeName>
        <fullName evidence="5">dUTP pyrophosphatase</fullName>
    </alternativeName>
</protein>
<dbReference type="PANTHER" id="PTHR11241">
    <property type="entry name" value="DEOXYURIDINE 5'-TRIPHOSPHATE NUCLEOTIDOHYDROLASE"/>
    <property type="match status" value="1"/>
</dbReference>
<evidence type="ECO:0000256" key="3">
    <source>
        <dbReference type="ARBA" id="ARBA00023080"/>
    </source>
</evidence>
<evidence type="ECO:0000256" key="4">
    <source>
        <dbReference type="ARBA" id="ARBA00047686"/>
    </source>
</evidence>
<dbReference type="GO" id="GO:0006226">
    <property type="term" value="P:dUMP biosynthetic process"/>
    <property type="evidence" value="ECO:0007669"/>
    <property type="project" value="UniProtKB-UniRule"/>
</dbReference>